<feature type="compositionally biased region" description="Basic and acidic residues" evidence="1">
    <location>
        <begin position="337"/>
        <end position="347"/>
    </location>
</feature>
<evidence type="ECO:0000313" key="3">
    <source>
        <dbReference type="Proteomes" id="UP000318571"/>
    </source>
</evidence>
<feature type="region of interest" description="Disordered" evidence="1">
    <location>
        <begin position="819"/>
        <end position="841"/>
    </location>
</feature>
<feature type="non-terminal residue" evidence="2">
    <location>
        <position position="948"/>
    </location>
</feature>
<name>A0A553PFR1_TIGCA</name>
<accession>A0A553PFR1</accession>
<feature type="compositionally biased region" description="Polar residues" evidence="1">
    <location>
        <begin position="1"/>
        <end position="31"/>
    </location>
</feature>
<feature type="region of interest" description="Disordered" evidence="1">
    <location>
        <begin position="1"/>
        <end position="174"/>
    </location>
</feature>
<evidence type="ECO:0000313" key="2">
    <source>
        <dbReference type="EMBL" id="TRY76503.1"/>
    </source>
</evidence>
<keyword evidence="3" id="KW-1185">Reference proteome</keyword>
<feature type="compositionally biased region" description="Polar residues" evidence="1">
    <location>
        <begin position="392"/>
        <end position="401"/>
    </location>
</feature>
<dbReference type="EMBL" id="VCGU01000004">
    <property type="protein sequence ID" value="TRY76503.1"/>
    <property type="molecule type" value="Genomic_DNA"/>
</dbReference>
<feature type="compositionally biased region" description="Polar residues" evidence="1">
    <location>
        <begin position="643"/>
        <end position="662"/>
    </location>
</feature>
<sequence length="948" mass="103693">MPHPGSSTLPRSFTTSSGNEGTPRRNSSSFEPSAGIASPRTPSRSVSATPTLQRRSFQSRSGSFRTSRTSPSPVRRATPLRNQNDPPKVYRVALPRTLYGDDINGNQSNGGTLMTQSMDPSQLGSTLVDSGHLRTAESVMSQSITDERLFRTTGGSTSSRPNSLFEHSDNEMQVQDLSENELGQAKLYHRLQNRLNPVPESLNSPDVPVPKRKNQRDDPMMLYNRDFTASFPSAQVQNPFQSLPLSASYHASVQGNGGRGDSSSSDPDNNMVPPAKPVSKSKPKARPTRLLNRNSSSVGSGVMSGNNSPRPELRSNSMGPRGNMEVRKSHPPNRQVNDLKKNDDNVRKSQRSSSNRKVAQTSTAEDDSSHSESDNELARQRNQKSMGRETTPKGSRPSSARNGKKTNGLRTGKGATGSGSDVEKKTPRYVADKYSSETRPEGPPTRSRPSNRPGSAPIKSAAKSNHSVNRQRSNTLNMSNRKQTNSTGSDVMSKSQYYDRSTSVTSNPDPMTMSTSTASTVIQKTWKGHHTRHKDEKVQELKHEVRSMRTEEHVKYLTKELNQAKSALEQERKLRSLQMDAIKVLWKEVQMMDATKNNEKDRSRPSGSFGSKISSRSSEHSIAKLMETLEATAGNNGSNSSNLLTPAKSTPSSEGLKSPKTPNMETIHKLNLTCNGLQTQVEQLQSSLNGVLKFMSAFSSNIERTRHSSSTSTTQDTASFQFYHTPSATAAPTSLPPSLFSSMVEPHHPGMYTSWDPHHMPNDDLEANQNTPTSSAVNNMSRSCDSLVQTELSGIVTPLVEEHKGQKGLRFQLGVVEEAKSNRPSSLPGLNDPKVKSQKRSKIPGLKTLAGQVVLASPKAPPQVKVFAKNLVDEALSETISKAISDSLQFQDDGTDISSSWAHDEDDTKSPPTPTHYEMSHSSMVETDSLEENNSPKMVKAKSGQSQK</sequence>
<feature type="compositionally biased region" description="Polar residues" evidence="1">
    <location>
        <begin position="920"/>
        <end position="936"/>
    </location>
</feature>
<feature type="compositionally biased region" description="Polar residues" evidence="1">
    <location>
        <begin position="153"/>
        <end position="162"/>
    </location>
</feature>
<dbReference type="PROSITE" id="PS50096">
    <property type="entry name" value="IQ"/>
    <property type="match status" value="1"/>
</dbReference>
<feature type="region of interest" description="Disordered" evidence="1">
    <location>
        <begin position="251"/>
        <end position="535"/>
    </location>
</feature>
<feature type="compositionally biased region" description="Low complexity" evidence="1">
    <location>
        <begin position="261"/>
        <end position="278"/>
    </location>
</feature>
<feature type="compositionally biased region" description="Low complexity" evidence="1">
    <location>
        <begin position="53"/>
        <end position="76"/>
    </location>
</feature>
<feature type="region of interest" description="Disordered" evidence="1">
    <location>
        <begin position="752"/>
        <end position="779"/>
    </location>
</feature>
<feature type="compositionally biased region" description="Polar residues" evidence="1">
    <location>
        <begin position="767"/>
        <end position="779"/>
    </location>
</feature>
<feature type="compositionally biased region" description="Polar residues" evidence="1">
    <location>
        <begin position="104"/>
        <end position="128"/>
    </location>
</feature>
<protein>
    <submittedName>
        <fullName evidence="2">Uncharacterized protein</fullName>
    </submittedName>
</protein>
<evidence type="ECO:0000256" key="1">
    <source>
        <dbReference type="SAM" id="MobiDB-lite"/>
    </source>
</evidence>
<feature type="compositionally biased region" description="Polar residues" evidence="1">
    <location>
        <begin position="462"/>
        <end position="523"/>
    </location>
</feature>
<feature type="compositionally biased region" description="Basic and acidic residues" evidence="1">
    <location>
        <begin position="367"/>
        <end position="379"/>
    </location>
</feature>
<feature type="region of interest" description="Disordered" evidence="1">
    <location>
        <begin position="891"/>
        <end position="948"/>
    </location>
</feature>
<feature type="compositionally biased region" description="Low complexity" evidence="1">
    <location>
        <begin position="605"/>
        <end position="616"/>
    </location>
</feature>
<feature type="compositionally biased region" description="Polar residues" evidence="1">
    <location>
        <begin position="351"/>
        <end position="363"/>
    </location>
</feature>
<dbReference type="AlphaFoldDB" id="A0A553PFR1"/>
<organism evidence="2 3">
    <name type="scientific">Tigriopus californicus</name>
    <name type="common">Marine copepod</name>
    <dbReference type="NCBI Taxonomy" id="6832"/>
    <lineage>
        <taxon>Eukaryota</taxon>
        <taxon>Metazoa</taxon>
        <taxon>Ecdysozoa</taxon>
        <taxon>Arthropoda</taxon>
        <taxon>Crustacea</taxon>
        <taxon>Multicrustacea</taxon>
        <taxon>Hexanauplia</taxon>
        <taxon>Copepoda</taxon>
        <taxon>Harpacticoida</taxon>
        <taxon>Harpacticidae</taxon>
        <taxon>Tigriopus</taxon>
    </lineage>
</organism>
<dbReference type="STRING" id="6832.A0A553PFR1"/>
<proteinExistence type="predicted"/>
<feature type="compositionally biased region" description="Low complexity" evidence="1">
    <location>
        <begin position="294"/>
        <end position="308"/>
    </location>
</feature>
<dbReference type="Proteomes" id="UP000318571">
    <property type="component" value="Chromosome 5"/>
</dbReference>
<feature type="region of interest" description="Disordered" evidence="1">
    <location>
        <begin position="196"/>
        <end position="218"/>
    </location>
</feature>
<reference evidence="2 3" key="1">
    <citation type="journal article" date="2018" name="Nat. Ecol. Evol.">
        <title>Genomic signatures of mitonuclear coevolution across populations of Tigriopus californicus.</title>
        <authorList>
            <person name="Barreto F.S."/>
            <person name="Watson E.T."/>
            <person name="Lima T.G."/>
            <person name="Willett C.S."/>
            <person name="Edmands S."/>
            <person name="Li W."/>
            <person name="Burton R.S."/>
        </authorList>
    </citation>
    <scope>NUCLEOTIDE SEQUENCE [LARGE SCALE GENOMIC DNA]</scope>
    <source>
        <strain evidence="2 3">San Diego</strain>
    </source>
</reference>
<gene>
    <name evidence="2" type="ORF">TCAL_15981</name>
</gene>
<feature type="compositionally biased region" description="Basic and acidic residues" evidence="1">
    <location>
        <begin position="421"/>
        <end position="440"/>
    </location>
</feature>
<feature type="compositionally biased region" description="Polar residues" evidence="1">
    <location>
        <begin position="40"/>
        <end position="52"/>
    </location>
</feature>
<comment type="caution">
    <text evidence="2">The sequence shown here is derived from an EMBL/GenBank/DDBJ whole genome shotgun (WGS) entry which is preliminary data.</text>
</comment>
<feature type="region of interest" description="Disordered" evidence="1">
    <location>
        <begin position="595"/>
        <end position="619"/>
    </location>
</feature>
<feature type="compositionally biased region" description="Polar residues" evidence="1">
    <location>
        <begin position="891"/>
        <end position="901"/>
    </location>
</feature>
<feature type="region of interest" description="Disordered" evidence="1">
    <location>
        <begin position="632"/>
        <end position="662"/>
    </location>
</feature>